<reference evidence="1 2" key="1">
    <citation type="submission" date="2024-09" db="EMBL/GenBank/DDBJ databases">
        <title>Laminarin stimulates single cell rates of sulfate reduction while oxygen inhibits transcriptomic activity in coastal marine sediment.</title>
        <authorList>
            <person name="Lindsay M."/>
            <person name="Orcutt B."/>
            <person name="Emerson D."/>
            <person name="Stepanauskas R."/>
            <person name="D'Angelo T."/>
        </authorList>
    </citation>
    <scope>NUCLEOTIDE SEQUENCE [LARGE SCALE GENOMIC DNA]</scope>
    <source>
        <strain evidence="1">SAG AM-311-K15</strain>
    </source>
</reference>
<organism evidence="1 2">
    <name type="scientific">candidate division CSSED10-310 bacterium</name>
    <dbReference type="NCBI Taxonomy" id="2855610"/>
    <lineage>
        <taxon>Bacteria</taxon>
        <taxon>Bacteria division CSSED10-310</taxon>
    </lineage>
</organism>
<name>A0ABV6YXP6_UNCC1</name>
<dbReference type="EMBL" id="JBHPBY010000138">
    <property type="protein sequence ID" value="MFC1850962.1"/>
    <property type="molecule type" value="Genomic_DNA"/>
</dbReference>
<evidence type="ECO:0000313" key="1">
    <source>
        <dbReference type="EMBL" id="MFC1850962.1"/>
    </source>
</evidence>
<accession>A0ABV6YXP6</accession>
<gene>
    <name evidence="1" type="ORF">ACFL27_12280</name>
</gene>
<keyword evidence="2" id="KW-1185">Reference proteome</keyword>
<dbReference type="Proteomes" id="UP001594351">
    <property type="component" value="Unassembled WGS sequence"/>
</dbReference>
<protein>
    <submittedName>
        <fullName evidence="1">Uncharacterized protein</fullName>
    </submittedName>
</protein>
<proteinExistence type="predicted"/>
<sequence>MKEKVEKPKKMWTKTEPKEKIQLKIKPKKASITIPERDTEEKEKESYGFVTNLYRETPKNERDIIIGFDFGTSCTKVVIRDDVINVSYAVPFEFTTCAKIPFLLPTCIRVDDHGSLSLTSGKHIFEDLKIKLIENSKKKLLKSDDATVSAFDLAVGYIALVLREVRKWFWLNHSDTYRNDRLNWQVNIGMPARSFDDKKLEMIFRTIALAGWNLSVNKADLNIDLIHQAIKKSQRQLKSTSQKISQKKYDIHPDYVIAIPEIIAEVIGYANSPLKKPGLHFLVDVGASTLDTSTFILNEKDYDKHYYLLTAEVDRYGSYSLHYHRLLLLSKILEKHLADWTIVNDGLSPIPDVQDFFSEMNAKKVDLDSDFKIDCKKLVNKVILVTKNNRDPHSEVWQKGLPVFLCGGGAKIDFYKKVITASANELGKNFNIAPYKILELPLPANLKAPGLSRHDYNRLAVAYGLSFSKDSIGEIKPPRKIEDLVPDRQVKDYKASYVSKDMV</sequence>
<comment type="caution">
    <text evidence="1">The sequence shown here is derived from an EMBL/GenBank/DDBJ whole genome shotgun (WGS) entry which is preliminary data.</text>
</comment>
<evidence type="ECO:0000313" key="2">
    <source>
        <dbReference type="Proteomes" id="UP001594351"/>
    </source>
</evidence>